<accession>A0ABY5H418</accession>
<dbReference type="SUPFAM" id="SSF53756">
    <property type="entry name" value="UDP-Glycosyltransferase/glycogen phosphorylase"/>
    <property type="match status" value="1"/>
</dbReference>
<reference evidence="4" key="1">
    <citation type="submission" date="2021-04" db="EMBL/GenBank/DDBJ databases">
        <title>Oceanospirillales bacteria with DddD are important DMSP degraders in coastal seawater.</title>
        <authorList>
            <person name="Liu J."/>
        </authorList>
    </citation>
    <scope>NUCLEOTIDE SEQUENCE</scope>
    <source>
        <strain evidence="4">D13-4</strain>
    </source>
</reference>
<keyword evidence="5" id="KW-1185">Reference proteome</keyword>
<evidence type="ECO:0000259" key="3">
    <source>
        <dbReference type="Pfam" id="PF12000"/>
    </source>
</evidence>
<dbReference type="Gene3D" id="3.40.50.2000">
    <property type="entry name" value="Glycogen Phosphorylase B"/>
    <property type="match status" value="1"/>
</dbReference>
<evidence type="ECO:0000259" key="2">
    <source>
        <dbReference type="Pfam" id="PF00534"/>
    </source>
</evidence>
<dbReference type="Pfam" id="PF00534">
    <property type="entry name" value="Glycos_transf_1"/>
    <property type="match status" value="1"/>
</dbReference>
<organism evidence="4 5">
    <name type="scientific">Pseudomonas benzenivorans</name>
    <dbReference type="NCBI Taxonomy" id="556533"/>
    <lineage>
        <taxon>Bacteria</taxon>
        <taxon>Pseudomonadati</taxon>
        <taxon>Pseudomonadota</taxon>
        <taxon>Gammaproteobacteria</taxon>
        <taxon>Pseudomonadales</taxon>
        <taxon>Pseudomonadaceae</taxon>
        <taxon>Pseudomonas</taxon>
    </lineage>
</organism>
<dbReference type="PANTHER" id="PTHR46401">
    <property type="entry name" value="GLYCOSYLTRANSFERASE WBBK-RELATED"/>
    <property type="match status" value="1"/>
</dbReference>
<protein>
    <submittedName>
        <fullName evidence="4">Glycosyltransferase family 4 protein</fullName>
    </submittedName>
</protein>
<dbReference type="InterPro" id="IPR022623">
    <property type="entry name" value="Glyco_trans_4"/>
</dbReference>
<sequence>MRFLFVHQRFPGQFKHIACALADDPRHEVVAVGDVANIKASLTLHPRVTVYGYASPKAGEQQTHVYLREYENHVRRGQQLLRACLRLKEQGFVPDVVAVHPGWGEGLFLGEIFPTARHIHYCEYYYHAEGADLGFDPEFPAGIDSRLHVRLRNATQLLGLSECAAGVSPTRWQRSLYPAEFQSKIRVLHEGIDTSQAKPDPRAFLEVQGKVFRAGDQVITYVARNLEPYRGFHRFVRALPELQARCPTAQFVVVGGDEVSYGARLPAGQSYRETYVAELGERVDWSRVHFLGRLPYRQYLKVLQLSSAHIYLTYPFVLSWSMLEAMACGCLVIGSATPPVQEVITHGENGLLVDFFDTRQLADQVAEVLADPLAFSRLRSRAREYIEQHYDLRTHGIPAWIELLTQHQRQDQGMPRVAVNTGAG</sequence>
<keyword evidence="1" id="KW-0808">Transferase</keyword>
<evidence type="ECO:0000256" key="1">
    <source>
        <dbReference type="ARBA" id="ARBA00022679"/>
    </source>
</evidence>
<gene>
    <name evidence="4" type="ORF">KDW96_17655</name>
</gene>
<dbReference type="Proteomes" id="UP001059672">
    <property type="component" value="Chromosome"/>
</dbReference>
<evidence type="ECO:0000313" key="4">
    <source>
        <dbReference type="EMBL" id="UTW06970.1"/>
    </source>
</evidence>
<name>A0ABY5H418_9PSED</name>
<dbReference type="Pfam" id="PF12000">
    <property type="entry name" value="Glyco_trans_4_3"/>
    <property type="match status" value="1"/>
</dbReference>
<dbReference type="EMBL" id="CP073346">
    <property type="protein sequence ID" value="UTW06970.1"/>
    <property type="molecule type" value="Genomic_DNA"/>
</dbReference>
<dbReference type="PANTHER" id="PTHR46401:SF2">
    <property type="entry name" value="GLYCOSYLTRANSFERASE WBBK-RELATED"/>
    <property type="match status" value="1"/>
</dbReference>
<proteinExistence type="predicted"/>
<dbReference type="RefSeq" id="WP_255837536.1">
    <property type="nucleotide sequence ID" value="NZ_CP073346.1"/>
</dbReference>
<feature type="domain" description="Glycosyl transferase family 4" evidence="3">
    <location>
        <begin position="26"/>
        <end position="195"/>
    </location>
</feature>
<dbReference type="InterPro" id="IPR001296">
    <property type="entry name" value="Glyco_trans_1"/>
</dbReference>
<evidence type="ECO:0000313" key="5">
    <source>
        <dbReference type="Proteomes" id="UP001059672"/>
    </source>
</evidence>
<feature type="domain" description="Glycosyl transferase family 1" evidence="2">
    <location>
        <begin position="214"/>
        <end position="386"/>
    </location>
</feature>
<dbReference type="CDD" id="cd03818">
    <property type="entry name" value="GT4_ExpC-like"/>
    <property type="match status" value="1"/>
</dbReference>